<dbReference type="OrthoDB" id="2418900at2759"/>
<name>A0A0C3AC16_9AGAM</name>
<organism evidence="1 2">
    <name type="scientific">Scleroderma citrinum Foug A</name>
    <dbReference type="NCBI Taxonomy" id="1036808"/>
    <lineage>
        <taxon>Eukaryota</taxon>
        <taxon>Fungi</taxon>
        <taxon>Dikarya</taxon>
        <taxon>Basidiomycota</taxon>
        <taxon>Agaricomycotina</taxon>
        <taxon>Agaricomycetes</taxon>
        <taxon>Agaricomycetidae</taxon>
        <taxon>Boletales</taxon>
        <taxon>Sclerodermatineae</taxon>
        <taxon>Sclerodermataceae</taxon>
        <taxon>Scleroderma</taxon>
    </lineage>
</organism>
<dbReference type="InterPro" id="IPR041078">
    <property type="entry name" value="Plavaka"/>
</dbReference>
<dbReference type="Proteomes" id="UP000053989">
    <property type="component" value="Unassembled WGS sequence"/>
</dbReference>
<protein>
    <submittedName>
        <fullName evidence="1">Uncharacterized protein</fullName>
    </submittedName>
</protein>
<keyword evidence="2" id="KW-1185">Reference proteome</keyword>
<sequence>MDVDAGALDSSWNTDYFLDAACVYDGGFTFMDQFDADLFSALRKTNFYYPFTSWQDWELGSWLLWSGLSLVAIDKFLSLELVRSLLLSFGTAKELCGWAELLPSSPCWHSKAIPTAFPTKSPVILYWCDPLECIATILNNPLFRRLIDFVPYKEYSLPTMCQRYSEWITGNDTWNMQSQLLKGAMLLGTILSSDKTNISSMTGDRLAHPLLIGIANIKMSTRLKLSSNAFMLTALLPVPKFVHENKCMHSVLEDRLIHQCLDIVLEPIMTAACLSVMMSDPDGHSRYCFTPLAGYIVDMLEAAMLAAVGGKTSPITMAMYKQFGDPFQHEPCTASTTLTQISVVKLKVDPQDIQGFFREAQKFHLNGVHEPFWRDMLLSCPGRFLTPEVLHH</sequence>
<gene>
    <name evidence="1" type="ORF">SCLCIDRAFT_119577</name>
</gene>
<feature type="non-terminal residue" evidence="1">
    <location>
        <position position="392"/>
    </location>
</feature>
<dbReference type="AlphaFoldDB" id="A0A0C3AC16"/>
<evidence type="ECO:0000313" key="2">
    <source>
        <dbReference type="Proteomes" id="UP000053989"/>
    </source>
</evidence>
<dbReference type="HOGENOM" id="CLU_006344_2_0_1"/>
<proteinExistence type="predicted"/>
<accession>A0A0C3AC16</accession>
<dbReference type="Pfam" id="PF18759">
    <property type="entry name" value="Plavaka"/>
    <property type="match status" value="1"/>
</dbReference>
<evidence type="ECO:0000313" key="1">
    <source>
        <dbReference type="EMBL" id="KIM62467.1"/>
    </source>
</evidence>
<dbReference type="STRING" id="1036808.A0A0C3AC16"/>
<reference evidence="1 2" key="1">
    <citation type="submission" date="2014-04" db="EMBL/GenBank/DDBJ databases">
        <authorList>
            <consortium name="DOE Joint Genome Institute"/>
            <person name="Kuo A."/>
            <person name="Kohler A."/>
            <person name="Nagy L.G."/>
            <person name="Floudas D."/>
            <person name="Copeland A."/>
            <person name="Barry K.W."/>
            <person name="Cichocki N."/>
            <person name="Veneault-Fourrey C."/>
            <person name="LaButti K."/>
            <person name="Lindquist E.A."/>
            <person name="Lipzen A."/>
            <person name="Lundell T."/>
            <person name="Morin E."/>
            <person name="Murat C."/>
            <person name="Sun H."/>
            <person name="Tunlid A."/>
            <person name="Henrissat B."/>
            <person name="Grigoriev I.V."/>
            <person name="Hibbett D.S."/>
            <person name="Martin F."/>
            <person name="Nordberg H.P."/>
            <person name="Cantor M.N."/>
            <person name="Hua S.X."/>
        </authorList>
    </citation>
    <scope>NUCLEOTIDE SEQUENCE [LARGE SCALE GENOMIC DNA]</scope>
    <source>
        <strain evidence="1 2">Foug A</strain>
    </source>
</reference>
<dbReference type="EMBL" id="KN822042">
    <property type="protein sequence ID" value="KIM62467.1"/>
    <property type="molecule type" value="Genomic_DNA"/>
</dbReference>
<dbReference type="InParanoid" id="A0A0C3AC16"/>
<reference evidence="2" key="2">
    <citation type="submission" date="2015-01" db="EMBL/GenBank/DDBJ databases">
        <title>Evolutionary Origins and Diversification of the Mycorrhizal Mutualists.</title>
        <authorList>
            <consortium name="DOE Joint Genome Institute"/>
            <consortium name="Mycorrhizal Genomics Consortium"/>
            <person name="Kohler A."/>
            <person name="Kuo A."/>
            <person name="Nagy L.G."/>
            <person name="Floudas D."/>
            <person name="Copeland A."/>
            <person name="Barry K.W."/>
            <person name="Cichocki N."/>
            <person name="Veneault-Fourrey C."/>
            <person name="LaButti K."/>
            <person name="Lindquist E.A."/>
            <person name="Lipzen A."/>
            <person name="Lundell T."/>
            <person name="Morin E."/>
            <person name="Murat C."/>
            <person name="Riley R."/>
            <person name="Ohm R."/>
            <person name="Sun H."/>
            <person name="Tunlid A."/>
            <person name="Henrissat B."/>
            <person name="Grigoriev I.V."/>
            <person name="Hibbett D.S."/>
            <person name="Martin F."/>
        </authorList>
    </citation>
    <scope>NUCLEOTIDE SEQUENCE [LARGE SCALE GENOMIC DNA]</scope>
    <source>
        <strain evidence="2">Foug A</strain>
    </source>
</reference>